<dbReference type="Pfam" id="PF00392">
    <property type="entry name" value="GntR"/>
    <property type="match status" value="1"/>
</dbReference>
<dbReference type="Pfam" id="PF00155">
    <property type="entry name" value="Aminotran_1_2"/>
    <property type="match status" value="1"/>
</dbReference>
<evidence type="ECO:0000259" key="6">
    <source>
        <dbReference type="PROSITE" id="PS50949"/>
    </source>
</evidence>
<dbReference type="PANTHER" id="PTHR46577:SF1">
    <property type="entry name" value="HTH-TYPE TRANSCRIPTIONAL REGULATORY PROTEIN GABR"/>
    <property type="match status" value="1"/>
</dbReference>
<keyword evidence="4" id="KW-0238">DNA-binding</keyword>
<keyword evidence="2" id="KW-0663">Pyridoxal phosphate</keyword>
<sequence length="467" mass="51527">MLPPLNPNPTEPLYRQVYQALREAILSGALPEGSKLPSSREFARTWGVARNTVLEAFELLEIEGFIETRPASGTYVARSVNPELTLEVPAPQLKLTEWAIRALQTPIRPSYNHIEVDFRLGNVPSEFFPAEAWARALRERAKALQGGLGQYGDELGPLETREAISSYLARERGVKATAGMVMLSSGSQGSLDALARVFLEPGKTVVMEDPGYLGARRVFEASGAEVIYLPVDAEGLNPELLPRKADLLYITPAHQFPTGAILPASRRLKILDWARTVGAWILEDDYNSEFRFDTRPLSAMQGLNPAQVIYVGTFSKSLSPALRSGFLVAPAPIIEVLSATRYLTDRQPPTLDSLALADFLHSGGFARHLKKARAMVLERYETLLAALKEHFPEWTIPTTGAGLHICAFLPADWTEQQLREASLRSGVAVDFLSRYATQAHHSGIILNYAHLNPQQIEQGIRQLRGAL</sequence>
<dbReference type="InterPro" id="IPR051446">
    <property type="entry name" value="HTH_trans_reg/aminotransferase"/>
</dbReference>
<evidence type="ECO:0000256" key="1">
    <source>
        <dbReference type="ARBA" id="ARBA00005384"/>
    </source>
</evidence>
<dbReference type="PROSITE" id="PS50949">
    <property type="entry name" value="HTH_GNTR"/>
    <property type="match status" value="1"/>
</dbReference>
<dbReference type="SMART" id="SM00345">
    <property type="entry name" value="HTH_GNTR"/>
    <property type="match status" value="1"/>
</dbReference>
<dbReference type="Proteomes" id="UP000632222">
    <property type="component" value="Unassembled WGS sequence"/>
</dbReference>
<protein>
    <submittedName>
        <fullName evidence="7">GntR family transcriptional regulator</fullName>
    </submittedName>
</protein>
<dbReference type="InterPro" id="IPR036390">
    <property type="entry name" value="WH_DNA-bd_sf"/>
</dbReference>
<evidence type="ECO:0000313" key="8">
    <source>
        <dbReference type="Proteomes" id="UP000632222"/>
    </source>
</evidence>
<evidence type="ECO:0000313" key="7">
    <source>
        <dbReference type="EMBL" id="GGJ21437.1"/>
    </source>
</evidence>
<dbReference type="InterPro" id="IPR015424">
    <property type="entry name" value="PyrdxlP-dep_Trfase"/>
</dbReference>
<dbReference type="InterPro" id="IPR015421">
    <property type="entry name" value="PyrdxlP-dep_Trfase_major"/>
</dbReference>
<keyword evidence="5" id="KW-0804">Transcription</keyword>
<dbReference type="RefSeq" id="WP_188999189.1">
    <property type="nucleotide sequence ID" value="NZ_BMOD01000001.1"/>
</dbReference>
<evidence type="ECO:0000256" key="4">
    <source>
        <dbReference type="ARBA" id="ARBA00023125"/>
    </source>
</evidence>
<dbReference type="EMBL" id="BMOD01000001">
    <property type="protein sequence ID" value="GGJ21437.1"/>
    <property type="molecule type" value="Genomic_DNA"/>
</dbReference>
<dbReference type="InterPro" id="IPR004839">
    <property type="entry name" value="Aminotransferase_I/II_large"/>
</dbReference>
<organism evidence="7 8">
    <name type="scientific">Deinococcus roseus</name>
    <dbReference type="NCBI Taxonomy" id="392414"/>
    <lineage>
        <taxon>Bacteria</taxon>
        <taxon>Thermotogati</taxon>
        <taxon>Deinococcota</taxon>
        <taxon>Deinococci</taxon>
        <taxon>Deinococcales</taxon>
        <taxon>Deinococcaceae</taxon>
        <taxon>Deinococcus</taxon>
    </lineage>
</organism>
<dbReference type="Gene3D" id="3.40.640.10">
    <property type="entry name" value="Type I PLP-dependent aspartate aminotransferase-like (Major domain)"/>
    <property type="match status" value="1"/>
</dbReference>
<evidence type="ECO:0000256" key="2">
    <source>
        <dbReference type="ARBA" id="ARBA00022898"/>
    </source>
</evidence>
<dbReference type="InterPro" id="IPR000524">
    <property type="entry name" value="Tscrpt_reg_HTH_GntR"/>
</dbReference>
<evidence type="ECO:0000256" key="3">
    <source>
        <dbReference type="ARBA" id="ARBA00023015"/>
    </source>
</evidence>
<evidence type="ECO:0000256" key="5">
    <source>
        <dbReference type="ARBA" id="ARBA00023163"/>
    </source>
</evidence>
<dbReference type="PRINTS" id="PR00035">
    <property type="entry name" value="HTHGNTR"/>
</dbReference>
<keyword evidence="3" id="KW-0805">Transcription regulation</keyword>
<dbReference type="Gene3D" id="1.10.10.10">
    <property type="entry name" value="Winged helix-like DNA-binding domain superfamily/Winged helix DNA-binding domain"/>
    <property type="match status" value="1"/>
</dbReference>
<accession>A0ABQ2CY78</accession>
<dbReference type="CDD" id="cd07377">
    <property type="entry name" value="WHTH_GntR"/>
    <property type="match status" value="1"/>
</dbReference>
<dbReference type="SUPFAM" id="SSF46785">
    <property type="entry name" value="Winged helix' DNA-binding domain"/>
    <property type="match status" value="1"/>
</dbReference>
<dbReference type="SUPFAM" id="SSF53383">
    <property type="entry name" value="PLP-dependent transferases"/>
    <property type="match status" value="1"/>
</dbReference>
<dbReference type="InterPro" id="IPR036388">
    <property type="entry name" value="WH-like_DNA-bd_sf"/>
</dbReference>
<feature type="domain" description="HTH gntR-type" evidence="6">
    <location>
        <begin position="11"/>
        <end position="79"/>
    </location>
</feature>
<comment type="similarity">
    <text evidence="1">In the C-terminal section; belongs to the class-I pyridoxal-phosphate-dependent aminotransferase family.</text>
</comment>
<dbReference type="CDD" id="cd00609">
    <property type="entry name" value="AAT_like"/>
    <property type="match status" value="1"/>
</dbReference>
<proteinExistence type="inferred from homology"/>
<dbReference type="PANTHER" id="PTHR46577">
    <property type="entry name" value="HTH-TYPE TRANSCRIPTIONAL REGULATORY PROTEIN GABR"/>
    <property type="match status" value="1"/>
</dbReference>
<name>A0ABQ2CY78_9DEIO</name>
<gene>
    <name evidence="7" type="ORF">GCM10008938_04560</name>
</gene>
<comment type="caution">
    <text evidence="7">The sequence shown here is derived from an EMBL/GenBank/DDBJ whole genome shotgun (WGS) entry which is preliminary data.</text>
</comment>
<reference evidence="8" key="1">
    <citation type="journal article" date="2019" name="Int. J. Syst. Evol. Microbiol.">
        <title>The Global Catalogue of Microorganisms (GCM) 10K type strain sequencing project: providing services to taxonomists for standard genome sequencing and annotation.</title>
        <authorList>
            <consortium name="The Broad Institute Genomics Platform"/>
            <consortium name="The Broad Institute Genome Sequencing Center for Infectious Disease"/>
            <person name="Wu L."/>
            <person name="Ma J."/>
        </authorList>
    </citation>
    <scope>NUCLEOTIDE SEQUENCE [LARGE SCALE GENOMIC DNA]</scope>
    <source>
        <strain evidence="8">JCM 14370</strain>
    </source>
</reference>
<keyword evidence="8" id="KW-1185">Reference proteome</keyword>